<organism evidence="1 2">
    <name type="scientific">Caerostris extrusa</name>
    <name type="common">Bark spider</name>
    <name type="synonym">Caerostris bankana</name>
    <dbReference type="NCBI Taxonomy" id="172846"/>
    <lineage>
        <taxon>Eukaryota</taxon>
        <taxon>Metazoa</taxon>
        <taxon>Ecdysozoa</taxon>
        <taxon>Arthropoda</taxon>
        <taxon>Chelicerata</taxon>
        <taxon>Arachnida</taxon>
        <taxon>Araneae</taxon>
        <taxon>Araneomorphae</taxon>
        <taxon>Entelegynae</taxon>
        <taxon>Araneoidea</taxon>
        <taxon>Araneidae</taxon>
        <taxon>Caerostris</taxon>
    </lineage>
</organism>
<protein>
    <submittedName>
        <fullName evidence="1">Uncharacterized protein</fullName>
    </submittedName>
</protein>
<proteinExistence type="predicted"/>
<reference evidence="1 2" key="1">
    <citation type="submission" date="2021-06" db="EMBL/GenBank/DDBJ databases">
        <title>Caerostris extrusa draft genome.</title>
        <authorList>
            <person name="Kono N."/>
            <person name="Arakawa K."/>
        </authorList>
    </citation>
    <scope>NUCLEOTIDE SEQUENCE [LARGE SCALE GENOMIC DNA]</scope>
</reference>
<comment type="caution">
    <text evidence="1">The sequence shown here is derived from an EMBL/GenBank/DDBJ whole genome shotgun (WGS) entry which is preliminary data.</text>
</comment>
<evidence type="ECO:0000313" key="2">
    <source>
        <dbReference type="Proteomes" id="UP001054945"/>
    </source>
</evidence>
<dbReference type="EMBL" id="BPLR01001251">
    <property type="protein sequence ID" value="GIZ01090.1"/>
    <property type="molecule type" value="Genomic_DNA"/>
</dbReference>
<accession>A0AAV4Y4G6</accession>
<dbReference type="Proteomes" id="UP001054945">
    <property type="component" value="Unassembled WGS sequence"/>
</dbReference>
<dbReference type="AlphaFoldDB" id="A0AAV4Y4G6"/>
<evidence type="ECO:0000313" key="1">
    <source>
        <dbReference type="EMBL" id="GIZ01090.1"/>
    </source>
</evidence>
<sequence>MKIKSLRKRPMSSIANICNICNAILTAKFLDFSLVKELSISQRKELFIVRTLNESCEHRAESQLGRLSTLLMKKPRSQNRLVSNNGVT</sequence>
<name>A0AAV4Y4G6_CAEEX</name>
<gene>
    <name evidence="1" type="ORF">CEXT_738631</name>
</gene>
<keyword evidence="2" id="KW-1185">Reference proteome</keyword>